<dbReference type="Proteomes" id="UP000639396">
    <property type="component" value="Unassembled WGS sequence"/>
</dbReference>
<dbReference type="InterPro" id="IPR050963">
    <property type="entry name" value="Sirohydro_Cobaltochel/CbiX"/>
</dbReference>
<name>A0A927CFC8_9BACL</name>
<reference evidence="3" key="1">
    <citation type="submission" date="2020-09" db="EMBL/GenBank/DDBJ databases">
        <title>A novel bacterium of genus Paenibacillus, isolated from South China Sea.</title>
        <authorList>
            <person name="Huang H."/>
            <person name="Mo K."/>
            <person name="Hu Y."/>
        </authorList>
    </citation>
    <scope>NUCLEOTIDE SEQUENCE</scope>
    <source>
        <strain evidence="3">IB182363</strain>
    </source>
</reference>
<proteinExistence type="predicted"/>
<dbReference type="Pfam" id="PF01903">
    <property type="entry name" value="CbiX"/>
    <property type="match status" value="1"/>
</dbReference>
<dbReference type="InterPro" id="IPR002762">
    <property type="entry name" value="CbiX-like"/>
</dbReference>
<dbReference type="SUPFAM" id="SSF53800">
    <property type="entry name" value="Chelatase"/>
    <property type="match status" value="1"/>
</dbReference>
<keyword evidence="2" id="KW-0456">Lyase</keyword>
<dbReference type="GO" id="GO:0016829">
    <property type="term" value="F:lyase activity"/>
    <property type="evidence" value="ECO:0007669"/>
    <property type="project" value="UniProtKB-KW"/>
</dbReference>
<dbReference type="PANTHER" id="PTHR33542:SF3">
    <property type="entry name" value="SIROHYDROCHLORIN FERROCHELATASE, CHLOROPLASTIC"/>
    <property type="match status" value="1"/>
</dbReference>
<evidence type="ECO:0000256" key="1">
    <source>
        <dbReference type="ARBA" id="ARBA00022723"/>
    </source>
</evidence>
<dbReference type="EMBL" id="JACXJA010000062">
    <property type="protein sequence ID" value="MBD2866550.1"/>
    <property type="molecule type" value="Genomic_DNA"/>
</dbReference>
<dbReference type="PANTHER" id="PTHR33542">
    <property type="entry name" value="SIROHYDROCHLORIN FERROCHELATASE, CHLOROPLASTIC"/>
    <property type="match status" value="1"/>
</dbReference>
<keyword evidence="4" id="KW-1185">Reference proteome</keyword>
<dbReference type="GO" id="GO:0046872">
    <property type="term" value="F:metal ion binding"/>
    <property type="evidence" value="ECO:0007669"/>
    <property type="project" value="UniProtKB-KW"/>
</dbReference>
<accession>A0A927CFC8</accession>
<organism evidence="3 4">
    <name type="scientific">Paenibacillus oceani</name>
    <dbReference type="NCBI Taxonomy" id="2772510"/>
    <lineage>
        <taxon>Bacteria</taxon>
        <taxon>Bacillati</taxon>
        <taxon>Bacillota</taxon>
        <taxon>Bacilli</taxon>
        <taxon>Bacillales</taxon>
        <taxon>Paenibacillaceae</taxon>
        <taxon>Paenibacillus</taxon>
    </lineage>
</organism>
<evidence type="ECO:0000313" key="4">
    <source>
        <dbReference type="Proteomes" id="UP000639396"/>
    </source>
</evidence>
<gene>
    <name evidence="3" type="ORF">IDH45_31730</name>
</gene>
<dbReference type="Gene3D" id="3.40.50.1400">
    <property type="match status" value="2"/>
</dbReference>
<dbReference type="AlphaFoldDB" id="A0A927CFC8"/>
<sequence>MSDTSKAGVLVISHGSRSPVWVERVDRAVADVGWTGAVPVVSSFLEIVEGRLIQDGIDALEAQGVTDLIVVPLFVSYGSTHVDEIRWALGDLPRPSSETDLQLFRLNARVWVCPPLDDDPVVAEIMYEHIRDLSVRPGREAVLLIGHGSGLPYFYSRWKRGMERVAADLKELGGFAEVRSALLLPDETADVLHSWKQELPERDVIAAPLFLSEGYFTERVIPDRLGGRGCRYNGRALLPHRGISRWMERQIAEMMGKAGLRV</sequence>
<protein>
    <submittedName>
        <fullName evidence="3">Cobalamin biosynthesis protein CbiX</fullName>
    </submittedName>
</protein>
<evidence type="ECO:0000313" key="3">
    <source>
        <dbReference type="EMBL" id="MBD2866550.1"/>
    </source>
</evidence>
<keyword evidence="1" id="KW-0479">Metal-binding</keyword>
<evidence type="ECO:0000256" key="2">
    <source>
        <dbReference type="ARBA" id="ARBA00023239"/>
    </source>
</evidence>
<comment type="caution">
    <text evidence="3">The sequence shown here is derived from an EMBL/GenBank/DDBJ whole genome shotgun (WGS) entry which is preliminary data.</text>
</comment>